<name>A0ABU5S7N3_9BACT</name>
<organism evidence="1 2">
    <name type="scientific">Arcicella gelida</name>
    <dbReference type="NCBI Taxonomy" id="2984195"/>
    <lineage>
        <taxon>Bacteria</taxon>
        <taxon>Pseudomonadati</taxon>
        <taxon>Bacteroidota</taxon>
        <taxon>Cytophagia</taxon>
        <taxon>Cytophagales</taxon>
        <taxon>Flectobacillaceae</taxon>
        <taxon>Arcicella</taxon>
    </lineage>
</organism>
<dbReference type="EMBL" id="JAYGIL010000021">
    <property type="protein sequence ID" value="MEA5404488.1"/>
    <property type="molecule type" value="Genomic_DNA"/>
</dbReference>
<dbReference type="Proteomes" id="UP001303899">
    <property type="component" value="Unassembled WGS sequence"/>
</dbReference>
<sequence length="188" mass="21820">MEGINIIEELNNVKPAEAPEEVEFIETEEHFETEEEEQLQEEEEPVQQMSSAEFQSLSTDIVKTVDSIFVNIIDSKVYFSKYCKDIKPNILVECERLFNLEEDYKRGKITTFQRPDSEIETEYSQYRAYRQKIDRAKLTRDEIKSISKPLSSVIKHKMTDISPSTALVFAVCMAYVPRGLEAFTEIKA</sequence>
<reference evidence="1 2" key="1">
    <citation type="submission" date="2023-12" db="EMBL/GenBank/DDBJ databases">
        <title>Novel species of the genus Arcicella isolated from rivers.</title>
        <authorList>
            <person name="Lu H."/>
        </authorList>
    </citation>
    <scope>NUCLEOTIDE SEQUENCE [LARGE SCALE GENOMIC DNA]</scope>
    <source>
        <strain evidence="1 2">DC2W</strain>
    </source>
</reference>
<dbReference type="RefSeq" id="WP_323697872.1">
    <property type="nucleotide sequence ID" value="NZ_JAYGIL010000021.1"/>
</dbReference>
<evidence type="ECO:0000313" key="1">
    <source>
        <dbReference type="EMBL" id="MEA5404488.1"/>
    </source>
</evidence>
<gene>
    <name evidence="1" type="ORF">VB776_16265</name>
</gene>
<proteinExistence type="predicted"/>
<keyword evidence="2" id="KW-1185">Reference proteome</keyword>
<comment type="caution">
    <text evidence="1">The sequence shown here is derived from an EMBL/GenBank/DDBJ whole genome shotgun (WGS) entry which is preliminary data.</text>
</comment>
<protein>
    <submittedName>
        <fullName evidence="1">Uncharacterized protein</fullName>
    </submittedName>
</protein>
<evidence type="ECO:0000313" key="2">
    <source>
        <dbReference type="Proteomes" id="UP001303899"/>
    </source>
</evidence>
<accession>A0ABU5S7N3</accession>